<name>A0A937L3E8_9PROT</name>
<dbReference type="AlphaFoldDB" id="A0A937L3E8"/>
<organism evidence="3 4">
    <name type="scientific">PS1 clade bacterium</name>
    <dbReference type="NCBI Taxonomy" id="2175152"/>
    <lineage>
        <taxon>Bacteria</taxon>
        <taxon>Pseudomonadati</taxon>
        <taxon>Pseudomonadota</taxon>
        <taxon>Alphaproteobacteria</taxon>
        <taxon>PS1 clade</taxon>
    </lineage>
</organism>
<feature type="coiled-coil region" evidence="1">
    <location>
        <begin position="169"/>
        <end position="214"/>
    </location>
</feature>
<protein>
    <submittedName>
        <fullName evidence="3">Uncharacterized protein</fullName>
    </submittedName>
</protein>
<proteinExistence type="predicted"/>
<accession>A0A937L3E8</accession>
<comment type="caution">
    <text evidence="3">The sequence shown here is derived from an EMBL/GenBank/DDBJ whole genome shotgun (WGS) entry which is preliminary data.</text>
</comment>
<evidence type="ECO:0000313" key="4">
    <source>
        <dbReference type="Proteomes" id="UP000785783"/>
    </source>
</evidence>
<evidence type="ECO:0000256" key="2">
    <source>
        <dbReference type="SAM" id="MobiDB-lite"/>
    </source>
</evidence>
<dbReference type="EMBL" id="JADHOK010000014">
    <property type="protein sequence ID" value="MBL6761474.1"/>
    <property type="molecule type" value="Genomic_DNA"/>
</dbReference>
<keyword evidence="1" id="KW-0175">Coiled coil</keyword>
<sequence>MADEESEIRRMAEIADAINAILDADPVGDTPAQGASVPRNDTASGASQKAGEEAASDAVETTAQELPDDLDAAIASIVAEPGDDNGVDYTDPAPQIDATADAPINNEIGREVRAGSQMAELSVRMQSMLAEIRAGNALDGPDNKELLAQIEAARDAIVASVRGKIDALNSETAARKQAILEQFEQLERQNSLIRDELEFEILKFEDELKQMQQKYFKNAANDGDRLDRYREFLKYLLSERGTNID</sequence>
<evidence type="ECO:0000313" key="3">
    <source>
        <dbReference type="EMBL" id="MBL6761474.1"/>
    </source>
</evidence>
<reference evidence="3" key="1">
    <citation type="submission" date="2020-10" db="EMBL/GenBank/DDBJ databases">
        <title>Microbiome of the Black Sea water column analyzed by genome centric metagenomics.</title>
        <authorList>
            <person name="Cabello-Yeves P.J."/>
            <person name="Callieri C."/>
            <person name="Picazo A."/>
            <person name="Mehrshad M."/>
            <person name="Haro-Moreno J.M."/>
            <person name="Roda-Garcia J."/>
            <person name="Dzembekova N."/>
            <person name="Slabakova V."/>
            <person name="Slabakova N."/>
            <person name="Moncheva S."/>
            <person name="Rodriguez-Valera F."/>
        </authorList>
    </citation>
    <scope>NUCLEOTIDE SEQUENCE</scope>
    <source>
        <strain evidence="3">BS307-5m-G5</strain>
    </source>
</reference>
<feature type="region of interest" description="Disordered" evidence="2">
    <location>
        <begin position="24"/>
        <end position="62"/>
    </location>
</feature>
<evidence type="ECO:0000256" key="1">
    <source>
        <dbReference type="SAM" id="Coils"/>
    </source>
</evidence>
<dbReference type="Proteomes" id="UP000785783">
    <property type="component" value="Unassembled WGS sequence"/>
</dbReference>
<gene>
    <name evidence="3" type="ORF">ISQ19_02130</name>
</gene>